<feature type="domain" description="NPH3" evidence="3">
    <location>
        <begin position="175"/>
        <end position="462"/>
    </location>
</feature>
<accession>A0A8J5KC41</accession>
<evidence type="ECO:0000313" key="4">
    <source>
        <dbReference type="EMBL" id="KAG6477181.1"/>
    </source>
</evidence>
<organism evidence="4 5">
    <name type="scientific">Zingiber officinale</name>
    <name type="common">Ginger</name>
    <name type="synonym">Amomum zingiber</name>
    <dbReference type="NCBI Taxonomy" id="94328"/>
    <lineage>
        <taxon>Eukaryota</taxon>
        <taxon>Viridiplantae</taxon>
        <taxon>Streptophyta</taxon>
        <taxon>Embryophyta</taxon>
        <taxon>Tracheophyta</taxon>
        <taxon>Spermatophyta</taxon>
        <taxon>Magnoliopsida</taxon>
        <taxon>Liliopsida</taxon>
        <taxon>Zingiberales</taxon>
        <taxon>Zingiberaceae</taxon>
        <taxon>Zingiber</taxon>
    </lineage>
</organism>
<dbReference type="InterPro" id="IPR043454">
    <property type="entry name" value="NPH3/RPT2-like"/>
</dbReference>
<protein>
    <recommendedName>
        <fullName evidence="3">NPH3 domain-containing protein</fullName>
    </recommendedName>
</protein>
<name>A0A8J5KC41_ZINOF</name>
<dbReference type="Proteomes" id="UP000734854">
    <property type="component" value="Unassembled WGS sequence"/>
</dbReference>
<sequence length="534" mass="60356">MYLGLQFPLMSKCGKIARVLEGLQTVKESTHHMLSGCPGGAVTFLIVAKFCYGIKVELSPKNIIIIYCIAEYLEMTEELDEKNLLPEAESFFHKSILHSWKDCIVALQSFDPSLYHGESGHIVGKCTNALSTMICTDHSLFGWPMMLYGSLQSPGGSILWNGIRTGARIRSSQSDWWCEDISMLGIWIFKRLIKTMQERHVRTIIVTGALMHYAKKQLPGLARWEKKHGGRYLTSLNSSADVINHKVLIESIVDLLPQKKGKSYCRFLLGLLRFAVILKVNQSCKETLQRNIGMQLDLVTLDCLLIPNFLDSDNLYDTDCVEQIIHYFLDSQESSMGTFSPPSSDSTFTRSTSSLNRVTQLIDSYITEVAPDINLRPEKMLALLRALPKSLRSQYDGLYRALDVYLKLIIEEHPSLVEKDKMLLCSTIDFRKLSTATCAHASQNERLPHRIILQVLFFEQLQMQMALSQYLDAMDTDSVAAANSMAGNFLRRGGWVSLVRENRVLKVDLEALVSRVGSLEQDLAIIKQQIRQMA</sequence>
<dbReference type="GO" id="GO:0016567">
    <property type="term" value="P:protein ubiquitination"/>
    <property type="evidence" value="ECO:0007669"/>
    <property type="project" value="UniProtKB-UniPathway"/>
</dbReference>
<dbReference type="Pfam" id="PF03000">
    <property type="entry name" value="NPH3"/>
    <property type="match status" value="1"/>
</dbReference>
<keyword evidence="5" id="KW-1185">Reference proteome</keyword>
<evidence type="ECO:0000313" key="5">
    <source>
        <dbReference type="Proteomes" id="UP000734854"/>
    </source>
</evidence>
<dbReference type="UniPathway" id="UPA00143"/>
<evidence type="ECO:0000256" key="2">
    <source>
        <dbReference type="PROSITE-ProRule" id="PRU00982"/>
    </source>
</evidence>
<dbReference type="PROSITE" id="PS51649">
    <property type="entry name" value="NPH3"/>
    <property type="match status" value="1"/>
</dbReference>
<proteinExistence type="inferred from homology"/>
<evidence type="ECO:0000259" key="3">
    <source>
        <dbReference type="PROSITE" id="PS51649"/>
    </source>
</evidence>
<gene>
    <name evidence="4" type="ORF">ZIOFF_066433</name>
</gene>
<reference evidence="4 5" key="1">
    <citation type="submission" date="2020-08" db="EMBL/GenBank/DDBJ databases">
        <title>Plant Genome Project.</title>
        <authorList>
            <person name="Zhang R.-G."/>
        </authorList>
    </citation>
    <scope>NUCLEOTIDE SEQUENCE [LARGE SCALE GENOMIC DNA]</scope>
    <source>
        <tissue evidence="4">Rhizome</tissue>
    </source>
</reference>
<dbReference type="PANTHER" id="PTHR32370">
    <property type="entry name" value="OS12G0117600 PROTEIN"/>
    <property type="match status" value="1"/>
</dbReference>
<evidence type="ECO:0000256" key="1">
    <source>
        <dbReference type="ARBA" id="ARBA00022786"/>
    </source>
</evidence>
<comment type="similarity">
    <text evidence="2">Belongs to the NPH3 family.</text>
</comment>
<dbReference type="InterPro" id="IPR027356">
    <property type="entry name" value="NPH3_dom"/>
</dbReference>
<comment type="caution">
    <text evidence="4">The sequence shown here is derived from an EMBL/GenBank/DDBJ whole genome shotgun (WGS) entry which is preliminary data.</text>
</comment>
<keyword evidence="1" id="KW-0833">Ubl conjugation pathway</keyword>
<dbReference type="AlphaFoldDB" id="A0A8J5KC41"/>
<dbReference type="EMBL" id="JACMSC010000018">
    <property type="protein sequence ID" value="KAG6477181.1"/>
    <property type="molecule type" value="Genomic_DNA"/>
</dbReference>